<dbReference type="PANTHER" id="PTHR31723">
    <property type="entry name" value="PATHOGENESIS-RELATED FAMILY PROTEIN"/>
    <property type="match status" value="1"/>
</dbReference>
<reference evidence="2" key="3">
    <citation type="submission" date="2015-09" db="EMBL/GenBank/DDBJ databases">
        <title>Structure and adaptive landscape of the coffee genome.</title>
        <authorList>
            <person name="Denoeud F."/>
            <person name="Wincker P."/>
            <person name="Lashermes P."/>
        </authorList>
    </citation>
    <scope>NUCLEOTIDE SEQUENCE</scope>
    <source>
        <strain evidence="2">DH200</strain>
    </source>
</reference>
<reference evidence="3" key="2">
    <citation type="journal article" date="2014" name="Science">
        <title>The coffee genome provides insight into the convergent evolution of caffeine biosynthesis.</title>
        <authorList>
            <person name="Denoeud F."/>
            <person name="Carretero-Paulet L."/>
            <person name="Dereeper A."/>
            <person name="Droc G."/>
            <person name="Guyot R."/>
            <person name="Pietrella M."/>
            <person name="Zheng C."/>
            <person name="Alberti A."/>
            <person name="Anthony F."/>
            <person name="Aprea G."/>
            <person name="Aury J.M."/>
            <person name="Bento P."/>
            <person name="Bernard M."/>
            <person name="Bocs S."/>
            <person name="Campa C."/>
            <person name="Cenci A."/>
            <person name="Combes M.C."/>
            <person name="Crouzillat D."/>
            <person name="Da Silva C."/>
            <person name="Daddiego L."/>
            <person name="De Bellis F."/>
            <person name="Dussert S."/>
            <person name="Garsmeur O."/>
            <person name="Gayraud T."/>
            <person name="Guignon V."/>
            <person name="Jahn K."/>
            <person name="Jamilloux V."/>
            <person name="Joet T."/>
            <person name="Labadie K."/>
            <person name="Lan T."/>
            <person name="Leclercq J."/>
            <person name="Lepelley M."/>
            <person name="Leroy T."/>
            <person name="Li L.T."/>
            <person name="Librado P."/>
            <person name="Lopez L."/>
            <person name="Munoz A."/>
            <person name="Noel B."/>
            <person name="Pallavicini A."/>
            <person name="Perrotta G."/>
            <person name="Poncet V."/>
            <person name="Pot D."/>
            <person name="Priyono X."/>
            <person name="Rigoreau M."/>
            <person name="Rouard M."/>
            <person name="Rozas J."/>
            <person name="Tranchant-Dubreuil C."/>
            <person name="VanBuren R."/>
            <person name="Zhang Q."/>
            <person name="Andrade A.C."/>
            <person name="Argout X."/>
            <person name="Bertrand B."/>
            <person name="de Kochko A."/>
            <person name="Graziosi G."/>
            <person name="Henry R.J."/>
            <person name="Jayarama X."/>
            <person name="Ming R."/>
            <person name="Nagai C."/>
            <person name="Rounsley S."/>
            <person name="Sankoff D."/>
            <person name="Giuliano G."/>
            <person name="Albert V.A."/>
            <person name="Wincker P."/>
            <person name="Lashermes P."/>
        </authorList>
    </citation>
    <scope>NUCLEOTIDE SEQUENCE [LARGE SCALE GENOMIC DNA]</scope>
    <source>
        <strain evidence="3">cv. DH200-94</strain>
    </source>
</reference>
<dbReference type="InterPro" id="IPR032710">
    <property type="entry name" value="NTF2-like_dom_sf"/>
</dbReference>
<dbReference type="PANTHER" id="PTHR31723:SF10">
    <property type="entry name" value="PATHOGEN-RELATED PROTEIN"/>
    <property type="match status" value="1"/>
</dbReference>
<sequence length="132" mass="15234">MCYCKLHCPRNSGLMIQLKKLSALKVFKTTFPCGFALEILHVYSRLPVIVYKFRHWGFMEGPFKGNSPTREMVEFFGMGIFEVPNSKVVKVQFFYDPGQLLEGLLKEKPSDEYKIKALSTCPFLLQQSNLDK</sequence>
<gene>
    <name evidence="2" type="ORF">GSCOC_T00009746001</name>
    <name evidence="1" type="ORF">GSCOC_T00030953001</name>
</gene>
<evidence type="ECO:0000313" key="2">
    <source>
        <dbReference type="EMBL" id="CDP19675.1"/>
    </source>
</evidence>
<dbReference type="Gramene" id="CDP10277">
    <property type="protein sequence ID" value="CDP10277"/>
    <property type="gene ID" value="GSCOC_T00030953001"/>
</dbReference>
<dbReference type="AlphaFoldDB" id="A0A068VFV8"/>
<dbReference type="Proteomes" id="UP000295252">
    <property type="component" value="Chromosome V"/>
</dbReference>
<name>A0A068VFV8_COFCA</name>
<dbReference type="Gramene" id="CDP19675">
    <property type="protein sequence ID" value="CDP19675"/>
    <property type="gene ID" value="GSCOC_T00009746001"/>
</dbReference>
<proteinExistence type="predicted"/>
<dbReference type="OrthoDB" id="65445at2759"/>
<dbReference type="InParanoid" id="A0A068VFV8"/>
<evidence type="ECO:0000313" key="3">
    <source>
        <dbReference type="Proteomes" id="UP000295252"/>
    </source>
</evidence>
<evidence type="ECO:0000313" key="1">
    <source>
        <dbReference type="EMBL" id="CDP10277.1"/>
    </source>
</evidence>
<accession>A0A068VFV8</accession>
<protein>
    <submittedName>
        <fullName evidence="2">DH200=94 genomic scaffold, scaffold_611</fullName>
    </submittedName>
</protein>
<organism evidence="2 3">
    <name type="scientific">Coffea canephora</name>
    <name type="common">Robusta coffee</name>
    <dbReference type="NCBI Taxonomy" id="49390"/>
    <lineage>
        <taxon>Eukaryota</taxon>
        <taxon>Viridiplantae</taxon>
        <taxon>Streptophyta</taxon>
        <taxon>Embryophyta</taxon>
        <taxon>Tracheophyta</taxon>
        <taxon>Spermatophyta</taxon>
        <taxon>Magnoliopsida</taxon>
        <taxon>eudicotyledons</taxon>
        <taxon>Gunneridae</taxon>
        <taxon>Pentapetalae</taxon>
        <taxon>asterids</taxon>
        <taxon>lamiids</taxon>
        <taxon>Gentianales</taxon>
        <taxon>Rubiaceae</taxon>
        <taxon>Ixoroideae</taxon>
        <taxon>Gardenieae complex</taxon>
        <taxon>Bertiereae - Coffeeae clade</taxon>
        <taxon>Coffeeae</taxon>
        <taxon>Coffea</taxon>
    </lineage>
</organism>
<dbReference type="SUPFAM" id="SSF54427">
    <property type="entry name" value="NTF2-like"/>
    <property type="match status" value="1"/>
</dbReference>
<dbReference type="EMBL" id="HG739128">
    <property type="protein sequence ID" value="CDP10277.1"/>
    <property type="molecule type" value="Genomic_DNA"/>
</dbReference>
<reference evidence="2" key="1">
    <citation type="submission" date="2013-11" db="EMBL/GenBank/DDBJ databases">
        <authorList>
            <person name="Genoscope - CEA"/>
        </authorList>
    </citation>
    <scope>NUCLEOTIDE SEQUENCE</scope>
    <source>
        <strain evidence="2">DH200</strain>
    </source>
</reference>
<dbReference type="EMBL" id="HG739695">
    <property type="protein sequence ID" value="CDP19675.1"/>
    <property type="molecule type" value="Genomic_DNA"/>
</dbReference>
<dbReference type="InterPro" id="IPR053218">
    <property type="entry name" value="Pathogen-related_defense"/>
</dbReference>
<dbReference type="Gene3D" id="3.10.450.50">
    <property type="match status" value="1"/>
</dbReference>
<keyword evidence="3" id="KW-1185">Reference proteome</keyword>